<dbReference type="AlphaFoldDB" id="J3MCC3"/>
<feature type="compositionally biased region" description="Basic residues" evidence="1">
    <location>
        <begin position="92"/>
        <end position="122"/>
    </location>
</feature>
<reference evidence="2" key="1">
    <citation type="journal article" date="2013" name="Nat. Commun.">
        <title>Whole-genome sequencing of Oryza brachyantha reveals mechanisms underlying Oryza genome evolution.</title>
        <authorList>
            <person name="Chen J."/>
            <person name="Huang Q."/>
            <person name="Gao D."/>
            <person name="Wang J."/>
            <person name="Lang Y."/>
            <person name="Liu T."/>
            <person name="Li B."/>
            <person name="Bai Z."/>
            <person name="Luis Goicoechea J."/>
            <person name="Liang C."/>
            <person name="Chen C."/>
            <person name="Zhang W."/>
            <person name="Sun S."/>
            <person name="Liao Y."/>
            <person name="Zhang X."/>
            <person name="Yang L."/>
            <person name="Song C."/>
            <person name="Wang M."/>
            <person name="Shi J."/>
            <person name="Liu G."/>
            <person name="Liu J."/>
            <person name="Zhou H."/>
            <person name="Zhou W."/>
            <person name="Yu Q."/>
            <person name="An N."/>
            <person name="Chen Y."/>
            <person name="Cai Q."/>
            <person name="Wang B."/>
            <person name="Liu B."/>
            <person name="Min J."/>
            <person name="Huang Y."/>
            <person name="Wu H."/>
            <person name="Li Z."/>
            <person name="Zhang Y."/>
            <person name="Yin Y."/>
            <person name="Song W."/>
            <person name="Jiang J."/>
            <person name="Jackson S.A."/>
            <person name="Wing R.A."/>
            <person name="Wang J."/>
            <person name="Chen M."/>
        </authorList>
    </citation>
    <scope>NUCLEOTIDE SEQUENCE [LARGE SCALE GENOMIC DNA]</scope>
    <source>
        <strain evidence="2">cv. IRGC 101232</strain>
    </source>
</reference>
<proteinExistence type="predicted"/>
<dbReference type="Proteomes" id="UP000006038">
    <property type="component" value="Chromosome 6"/>
</dbReference>
<feature type="compositionally biased region" description="Basic and acidic residues" evidence="1">
    <location>
        <begin position="60"/>
        <end position="91"/>
    </location>
</feature>
<sequence>MRFAGLQTGRRGSRRGELRRRLRLRPREEGDDAVEPPAGRLERRGHTPRAPGAKVQPRRPGPEHDVLSGNSRAREDEEHQDSTGGGRDRGVPRRRRDGQCRALRRQVQLRRRARRAARRRRAVRVDGGGQRLRSARLRRVAKRRLATHGK</sequence>
<evidence type="ECO:0000313" key="3">
    <source>
        <dbReference type="Proteomes" id="UP000006038"/>
    </source>
</evidence>
<dbReference type="Gramene" id="OB06G16670.1">
    <property type="protein sequence ID" value="OB06G16670.1"/>
    <property type="gene ID" value="OB06G16670"/>
</dbReference>
<feature type="compositionally biased region" description="Basic residues" evidence="1">
    <location>
        <begin position="11"/>
        <end position="24"/>
    </location>
</feature>
<dbReference type="HOGENOM" id="CLU_1743335_0_0_1"/>
<reference evidence="2" key="2">
    <citation type="submission" date="2013-04" db="UniProtKB">
        <authorList>
            <consortium name="EnsemblPlants"/>
        </authorList>
    </citation>
    <scope>IDENTIFICATION</scope>
</reference>
<dbReference type="EnsemblPlants" id="OB06G16670.1">
    <property type="protein sequence ID" value="OB06G16670.1"/>
    <property type="gene ID" value="OB06G16670"/>
</dbReference>
<feature type="region of interest" description="Disordered" evidence="1">
    <location>
        <begin position="1"/>
        <end position="150"/>
    </location>
</feature>
<evidence type="ECO:0000256" key="1">
    <source>
        <dbReference type="SAM" id="MobiDB-lite"/>
    </source>
</evidence>
<keyword evidence="3" id="KW-1185">Reference proteome</keyword>
<name>J3MCC3_ORYBR</name>
<accession>J3MCC3</accession>
<evidence type="ECO:0000313" key="2">
    <source>
        <dbReference type="EnsemblPlants" id="OB06G16670.1"/>
    </source>
</evidence>
<organism evidence="2">
    <name type="scientific">Oryza brachyantha</name>
    <name type="common">malo sina</name>
    <dbReference type="NCBI Taxonomy" id="4533"/>
    <lineage>
        <taxon>Eukaryota</taxon>
        <taxon>Viridiplantae</taxon>
        <taxon>Streptophyta</taxon>
        <taxon>Embryophyta</taxon>
        <taxon>Tracheophyta</taxon>
        <taxon>Spermatophyta</taxon>
        <taxon>Magnoliopsida</taxon>
        <taxon>Liliopsida</taxon>
        <taxon>Poales</taxon>
        <taxon>Poaceae</taxon>
        <taxon>BOP clade</taxon>
        <taxon>Oryzoideae</taxon>
        <taxon>Oryzeae</taxon>
        <taxon>Oryzinae</taxon>
        <taxon>Oryza</taxon>
    </lineage>
</organism>
<feature type="compositionally biased region" description="Basic residues" evidence="1">
    <location>
        <begin position="133"/>
        <end position="150"/>
    </location>
</feature>
<protein>
    <submittedName>
        <fullName evidence="2">Uncharacterized protein</fullName>
    </submittedName>
</protein>